<accession>A0AAU1U1D4</accession>
<dbReference type="AlphaFoldDB" id="A0AAU1U1D4"/>
<gene>
    <name evidence="1" type="ORF">OHU69_11940</name>
</gene>
<reference evidence="1" key="1">
    <citation type="submission" date="2022-10" db="EMBL/GenBank/DDBJ databases">
        <title>The complete genomes of actinobacterial strains from the NBC collection.</title>
        <authorList>
            <person name="Joergensen T.S."/>
            <person name="Alvarez Arevalo M."/>
            <person name="Sterndorff E.B."/>
            <person name="Faurdal D."/>
            <person name="Vuksanovic O."/>
            <person name="Mourched A.-S."/>
            <person name="Charusanti P."/>
            <person name="Shaw S."/>
            <person name="Blin K."/>
            <person name="Weber T."/>
        </authorList>
    </citation>
    <scope>NUCLEOTIDE SEQUENCE</scope>
    <source>
        <strain evidence="1">NBC_00119</strain>
    </source>
</reference>
<evidence type="ECO:0000313" key="1">
    <source>
        <dbReference type="EMBL" id="WTS11686.1"/>
    </source>
</evidence>
<name>A0AAU1U1D4_9ACTN</name>
<proteinExistence type="predicted"/>
<dbReference type="EMBL" id="CP108195">
    <property type="protein sequence ID" value="WTS11686.1"/>
    <property type="molecule type" value="Genomic_DNA"/>
</dbReference>
<protein>
    <submittedName>
        <fullName evidence="1">Uncharacterized protein</fullName>
    </submittedName>
</protein>
<sequence length="43" mass="4578">MDEIFGKGKASRNSTVDHHAALITNLTSTRSRPTAINPCAASH</sequence>
<organism evidence="1">
    <name type="scientific">Streptomyces sp. NBC_00119</name>
    <dbReference type="NCBI Taxonomy" id="2975659"/>
    <lineage>
        <taxon>Bacteria</taxon>
        <taxon>Bacillati</taxon>
        <taxon>Actinomycetota</taxon>
        <taxon>Actinomycetes</taxon>
        <taxon>Kitasatosporales</taxon>
        <taxon>Streptomycetaceae</taxon>
        <taxon>Streptomyces</taxon>
    </lineage>
</organism>